<dbReference type="PANTHER" id="PTHR13507">
    <property type="entry name" value="PRKR-INTERACTING PROTEIN 1"/>
    <property type="match status" value="1"/>
</dbReference>
<dbReference type="GO" id="GO:0019901">
    <property type="term" value="F:protein kinase binding"/>
    <property type="evidence" value="ECO:0007669"/>
    <property type="project" value="TreeGrafter"/>
</dbReference>
<evidence type="ECO:0000313" key="4">
    <source>
        <dbReference type="Proteomes" id="UP000078550"/>
    </source>
</evidence>
<protein>
    <submittedName>
        <fullName evidence="3">Uncharacterized protein</fullName>
    </submittedName>
</protein>
<dbReference type="GO" id="GO:0005730">
    <property type="term" value="C:nucleolus"/>
    <property type="evidence" value="ECO:0007669"/>
    <property type="project" value="TreeGrafter"/>
</dbReference>
<feature type="region of interest" description="Disordered" evidence="2">
    <location>
        <begin position="17"/>
        <end position="51"/>
    </location>
</feature>
<evidence type="ECO:0000256" key="2">
    <source>
        <dbReference type="SAM" id="MobiDB-lite"/>
    </source>
</evidence>
<dbReference type="InterPro" id="IPR009548">
    <property type="entry name" value="Prkrip1"/>
</dbReference>
<gene>
    <name evidence="3" type="ORF">POVWA2_012260</name>
</gene>
<evidence type="ECO:0000256" key="1">
    <source>
        <dbReference type="SAM" id="Coils"/>
    </source>
</evidence>
<dbReference type="EMBL" id="FLRE01000048">
    <property type="protein sequence ID" value="SBT32953.1"/>
    <property type="molecule type" value="Genomic_DNA"/>
</dbReference>
<keyword evidence="1" id="KW-0175">Coiled coil</keyword>
<dbReference type="GO" id="GO:0003725">
    <property type="term" value="F:double-stranded RNA binding"/>
    <property type="evidence" value="ECO:0007669"/>
    <property type="project" value="InterPro"/>
</dbReference>
<dbReference type="PANTHER" id="PTHR13507:SF0">
    <property type="entry name" value="PRKR-INTERACTING PROTEIN 1"/>
    <property type="match status" value="1"/>
</dbReference>
<feature type="compositionally biased region" description="Polar residues" evidence="2">
    <location>
        <begin position="209"/>
        <end position="225"/>
    </location>
</feature>
<dbReference type="Pfam" id="PF06658">
    <property type="entry name" value="DUF1168"/>
    <property type="match status" value="1"/>
</dbReference>
<feature type="compositionally biased region" description="Basic residues" evidence="2">
    <location>
        <begin position="19"/>
        <end position="45"/>
    </location>
</feature>
<evidence type="ECO:0000313" key="3">
    <source>
        <dbReference type="EMBL" id="SBT32953.1"/>
    </source>
</evidence>
<feature type="region of interest" description="Disordered" evidence="2">
    <location>
        <begin position="167"/>
        <end position="190"/>
    </location>
</feature>
<feature type="compositionally biased region" description="Basic and acidic residues" evidence="2">
    <location>
        <begin position="167"/>
        <end position="182"/>
    </location>
</feature>
<dbReference type="Proteomes" id="UP000078550">
    <property type="component" value="Unassembled WGS sequence"/>
</dbReference>
<dbReference type="GO" id="GO:0004860">
    <property type="term" value="F:protein kinase inhibitor activity"/>
    <property type="evidence" value="ECO:0007669"/>
    <property type="project" value="TreeGrafter"/>
</dbReference>
<organism evidence="3 4">
    <name type="scientific">Plasmodium ovale wallikeri</name>
    <dbReference type="NCBI Taxonomy" id="864142"/>
    <lineage>
        <taxon>Eukaryota</taxon>
        <taxon>Sar</taxon>
        <taxon>Alveolata</taxon>
        <taxon>Apicomplexa</taxon>
        <taxon>Aconoidasida</taxon>
        <taxon>Haemosporida</taxon>
        <taxon>Plasmodiidae</taxon>
        <taxon>Plasmodium</taxon>
        <taxon>Plasmodium (Plasmodium)</taxon>
    </lineage>
</organism>
<sequence>MIASLIFVKRDIVKTVRGREKKKEKRKKKNEKRKTKKEKRKKKKNKMDLKTVDDEIMLSDGRVIKIPVKKSEENIKEKEMGKIKVEKIPNVWGSSAGAGSDYFDLYRKQRNQENERMELMEKKWKEYTENQIFQCKRKEKIEYIEKKRLKKKNKRLIKKNKIRELRNSKKANKIETTTKDSPTKLNTGIGKEVTDQVENGDAHVVAKSGTETVPKNCHSVLQSDEGNLRMSDQDEAETEEVEQLHAPPVDTNSFLVVKEDELF</sequence>
<proteinExistence type="predicted"/>
<feature type="coiled-coil region" evidence="1">
    <location>
        <begin position="103"/>
        <end position="130"/>
    </location>
</feature>
<accession>A0A1A8YMY6</accession>
<feature type="region of interest" description="Disordered" evidence="2">
    <location>
        <begin position="207"/>
        <end position="263"/>
    </location>
</feature>
<name>A0A1A8YMY6_PLAOA</name>
<reference evidence="4" key="1">
    <citation type="submission" date="2016-05" db="EMBL/GenBank/DDBJ databases">
        <authorList>
            <person name="Naeem Raeece"/>
        </authorList>
    </citation>
    <scope>NUCLEOTIDE SEQUENCE [LARGE SCALE GENOMIC DNA]</scope>
</reference>
<dbReference type="AlphaFoldDB" id="A0A1A8YMY6"/>